<dbReference type="InterPro" id="IPR011513">
    <property type="entry name" value="Nse1"/>
</dbReference>
<organism evidence="2">
    <name type="scientific">Arundo donax</name>
    <name type="common">Giant reed</name>
    <name type="synonym">Donax arundinaceus</name>
    <dbReference type="NCBI Taxonomy" id="35708"/>
    <lineage>
        <taxon>Eukaryota</taxon>
        <taxon>Viridiplantae</taxon>
        <taxon>Streptophyta</taxon>
        <taxon>Embryophyta</taxon>
        <taxon>Tracheophyta</taxon>
        <taxon>Spermatophyta</taxon>
        <taxon>Magnoliopsida</taxon>
        <taxon>Liliopsida</taxon>
        <taxon>Poales</taxon>
        <taxon>Poaceae</taxon>
        <taxon>PACMAD clade</taxon>
        <taxon>Arundinoideae</taxon>
        <taxon>Arundineae</taxon>
        <taxon>Arundo</taxon>
    </lineage>
</organism>
<keyword evidence="1" id="KW-0227">DNA damage</keyword>
<sequence>MAPLSWQHHTLLQALLSRGPLSEPDFHAVFSGKNPATHQQLFNDILLKINKELAYLQFEL</sequence>
<keyword evidence="1" id="KW-0863">Zinc-finger</keyword>
<dbReference type="GO" id="GO:0008270">
    <property type="term" value="F:zinc ion binding"/>
    <property type="evidence" value="ECO:0007669"/>
    <property type="project" value="UniProtKB-KW"/>
</dbReference>
<keyword evidence="1" id="KW-0479">Metal-binding</keyword>
<keyword evidence="1" id="KW-0539">Nucleus</keyword>
<dbReference type="EMBL" id="GBRH01160628">
    <property type="protein sequence ID" value="JAE37268.1"/>
    <property type="molecule type" value="Transcribed_RNA"/>
</dbReference>
<comment type="catalytic activity">
    <reaction evidence="1">
        <text>S-ubiquitinyl-[E2 ubiquitin-conjugating enzyme]-L-cysteine + [acceptor protein]-L-lysine = [E2 ubiquitin-conjugating enzyme]-L-cysteine + N(6)-ubiquitinyl-[acceptor protein]-L-lysine.</text>
        <dbReference type="EC" id="2.3.2.27"/>
    </reaction>
</comment>
<keyword evidence="1" id="KW-0234">DNA repair</keyword>
<evidence type="ECO:0000256" key="1">
    <source>
        <dbReference type="RuleBase" id="RU368018"/>
    </source>
</evidence>
<comment type="subunit">
    <text evidence="1">Component of the Smc5-Smc6 complex.</text>
</comment>
<proteinExistence type="inferred from homology"/>
<dbReference type="GO" id="GO:0030915">
    <property type="term" value="C:Smc5-Smc6 complex"/>
    <property type="evidence" value="ECO:0007669"/>
    <property type="project" value="UniProtKB-UniRule"/>
</dbReference>
<dbReference type="Gene3D" id="3.90.1150.220">
    <property type="match status" value="1"/>
</dbReference>
<dbReference type="PANTHER" id="PTHR20973">
    <property type="entry name" value="NON-SMC ELEMENT 1-RELATED"/>
    <property type="match status" value="1"/>
</dbReference>
<dbReference type="Pfam" id="PF07574">
    <property type="entry name" value="SMC_Nse1"/>
    <property type="match status" value="1"/>
</dbReference>
<dbReference type="PANTHER" id="PTHR20973:SF0">
    <property type="entry name" value="NON-STRUCTURAL MAINTENANCE OF CHROMOSOMES ELEMENT 1 HOMOLOG"/>
    <property type="match status" value="1"/>
</dbReference>
<keyword evidence="1" id="KW-0862">Zinc</keyword>
<dbReference type="GO" id="GO:0005634">
    <property type="term" value="C:nucleus"/>
    <property type="evidence" value="ECO:0007669"/>
    <property type="project" value="UniProtKB-SubCell"/>
</dbReference>
<protein>
    <recommendedName>
        <fullName evidence="1">Non-structural maintenance of chromosomes element 1 homolog</fullName>
        <ecNumber evidence="1">2.3.2.27</ecNumber>
    </recommendedName>
</protein>
<name>A0A0A9HWI4_ARUDO</name>
<comment type="subcellular location">
    <subcellularLocation>
        <location evidence="1">Nucleus</location>
    </subcellularLocation>
</comment>
<keyword evidence="1" id="KW-0233">DNA recombination</keyword>
<evidence type="ECO:0000313" key="2">
    <source>
        <dbReference type="EMBL" id="JAE37268.1"/>
    </source>
</evidence>
<reference evidence="2" key="2">
    <citation type="journal article" date="2015" name="Data Brief">
        <title>Shoot transcriptome of the giant reed, Arundo donax.</title>
        <authorList>
            <person name="Barrero R.A."/>
            <person name="Guerrero F.D."/>
            <person name="Moolhuijzen P."/>
            <person name="Goolsby J.A."/>
            <person name="Tidwell J."/>
            <person name="Bellgard S.E."/>
            <person name="Bellgard M.I."/>
        </authorList>
    </citation>
    <scope>NUCLEOTIDE SEQUENCE</scope>
    <source>
        <tissue evidence="2">Shoot tissue taken approximately 20 cm above the soil surface</tissue>
    </source>
</reference>
<keyword evidence="1" id="KW-0808">Transferase</keyword>
<dbReference type="EC" id="2.3.2.27" evidence="1"/>
<keyword evidence="1" id="KW-0833">Ubl conjugation pathway</keyword>
<accession>A0A0A9HWI4</accession>
<reference evidence="2" key="1">
    <citation type="submission" date="2014-09" db="EMBL/GenBank/DDBJ databases">
        <authorList>
            <person name="Magalhaes I.L.F."/>
            <person name="Oliveira U."/>
            <person name="Santos F.R."/>
            <person name="Vidigal T.H.D.A."/>
            <person name="Brescovit A.D."/>
            <person name="Santos A.J."/>
        </authorList>
    </citation>
    <scope>NUCLEOTIDE SEQUENCE</scope>
    <source>
        <tissue evidence="2">Shoot tissue taken approximately 20 cm above the soil surface</tissue>
    </source>
</reference>
<comment type="similarity">
    <text evidence="1">Belongs to the NSE1 family.</text>
</comment>
<dbReference type="GO" id="GO:0061630">
    <property type="term" value="F:ubiquitin protein ligase activity"/>
    <property type="evidence" value="ECO:0007669"/>
    <property type="project" value="UniProtKB-EC"/>
</dbReference>
<dbReference type="GO" id="GO:0000724">
    <property type="term" value="P:double-strand break repair via homologous recombination"/>
    <property type="evidence" value="ECO:0007669"/>
    <property type="project" value="TreeGrafter"/>
</dbReference>
<dbReference type="AlphaFoldDB" id="A0A0A9HWI4"/>